<dbReference type="OrthoDB" id="5835829at2759"/>
<dbReference type="Proteomes" id="UP000053424">
    <property type="component" value="Unassembled WGS sequence"/>
</dbReference>
<dbReference type="PANTHER" id="PTHR48045">
    <property type="entry name" value="UDP-GLYCOSYLTRANSFERASE 72B1"/>
    <property type="match status" value="1"/>
</dbReference>
<reference evidence="3" key="2">
    <citation type="submission" date="2015-01" db="EMBL/GenBank/DDBJ databases">
        <title>Evolutionary Origins and Diversification of the Mycorrhizal Mutualists.</title>
        <authorList>
            <consortium name="DOE Joint Genome Institute"/>
            <consortium name="Mycorrhizal Genomics Consortium"/>
            <person name="Kohler A."/>
            <person name="Kuo A."/>
            <person name="Nagy L.G."/>
            <person name="Floudas D."/>
            <person name="Copeland A."/>
            <person name="Barry K.W."/>
            <person name="Cichocki N."/>
            <person name="Veneault-Fourrey C."/>
            <person name="LaButti K."/>
            <person name="Lindquist E.A."/>
            <person name="Lipzen A."/>
            <person name="Lundell T."/>
            <person name="Morin E."/>
            <person name="Murat C."/>
            <person name="Riley R."/>
            <person name="Ohm R."/>
            <person name="Sun H."/>
            <person name="Tunlid A."/>
            <person name="Henrissat B."/>
            <person name="Grigoriev I.V."/>
            <person name="Hibbett D.S."/>
            <person name="Martin F."/>
        </authorList>
    </citation>
    <scope>NUCLEOTIDE SEQUENCE [LARGE SCALE GENOMIC DNA]</scope>
    <source>
        <strain evidence="3">h7</strain>
    </source>
</reference>
<evidence type="ECO:0000313" key="3">
    <source>
        <dbReference type="Proteomes" id="UP000053424"/>
    </source>
</evidence>
<evidence type="ECO:0000256" key="1">
    <source>
        <dbReference type="ARBA" id="ARBA00022679"/>
    </source>
</evidence>
<dbReference type="EMBL" id="KN831770">
    <property type="protein sequence ID" value="KIM47087.1"/>
    <property type="molecule type" value="Genomic_DNA"/>
</dbReference>
<dbReference type="PANTHER" id="PTHR48045:SF31">
    <property type="entry name" value="UDP-GLYCOSYLTRANSFERASE 76B1-LIKE"/>
    <property type="match status" value="1"/>
</dbReference>
<keyword evidence="3" id="KW-1185">Reference proteome</keyword>
<dbReference type="STRING" id="686832.A0A0C2Z1N7"/>
<accession>A0A0C2Z1N7</accession>
<reference evidence="2 3" key="1">
    <citation type="submission" date="2014-04" db="EMBL/GenBank/DDBJ databases">
        <authorList>
            <consortium name="DOE Joint Genome Institute"/>
            <person name="Kuo A."/>
            <person name="Gay G."/>
            <person name="Dore J."/>
            <person name="Kohler A."/>
            <person name="Nagy L.G."/>
            <person name="Floudas D."/>
            <person name="Copeland A."/>
            <person name="Barry K.W."/>
            <person name="Cichocki N."/>
            <person name="Veneault-Fourrey C."/>
            <person name="LaButti K."/>
            <person name="Lindquist E.A."/>
            <person name="Lipzen A."/>
            <person name="Lundell T."/>
            <person name="Morin E."/>
            <person name="Murat C."/>
            <person name="Sun H."/>
            <person name="Tunlid A."/>
            <person name="Henrissat B."/>
            <person name="Grigoriev I.V."/>
            <person name="Hibbett D.S."/>
            <person name="Martin F."/>
            <person name="Nordberg H.P."/>
            <person name="Cantor M.N."/>
            <person name="Hua S.X."/>
        </authorList>
    </citation>
    <scope>NUCLEOTIDE SEQUENCE [LARGE SCALE GENOMIC DNA]</scope>
    <source>
        <strain evidence="3">h7</strain>
    </source>
</reference>
<dbReference type="InterPro" id="IPR002213">
    <property type="entry name" value="UDP_glucos_trans"/>
</dbReference>
<protein>
    <submittedName>
        <fullName evidence="2">Glycosyltransferase family 1 protein</fullName>
    </submittedName>
</protein>
<organism evidence="2 3">
    <name type="scientific">Hebeloma cylindrosporum</name>
    <dbReference type="NCBI Taxonomy" id="76867"/>
    <lineage>
        <taxon>Eukaryota</taxon>
        <taxon>Fungi</taxon>
        <taxon>Dikarya</taxon>
        <taxon>Basidiomycota</taxon>
        <taxon>Agaricomycotina</taxon>
        <taxon>Agaricomycetes</taxon>
        <taxon>Agaricomycetidae</taxon>
        <taxon>Agaricales</taxon>
        <taxon>Agaricineae</taxon>
        <taxon>Hymenogastraceae</taxon>
        <taxon>Hebeloma</taxon>
    </lineage>
</organism>
<dbReference type="SUPFAM" id="SSF53756">
    <property type="entry name" value="UDP-Glycosyltransferase/glycogen phosphorylase"/>
    <property type="match status" value="1"/>
</dbReference>
<evidence type="ECO:0000313" key="2">
    <source>
        <dbReference type="EMBL" id="KIM47087.1"/>
    </source>
</evidence>
<dbReference type="AlphaFoldDB" id="A0A0C2Z1N7"/>
<name>A0A0C2Z1N7_HEBCY</name>
<proteinExistence type="predicted"/>
<keyword evidence="1" id="KW-0808">Transferase</keyword>
<dbReference type="GO" id="GO:0008194">
    <property type="term" value="F:UDP-glycosyltransferase activity"/>
    <property type="evidence" value="ECO:0007669"/>
    <property type="project" value="InterPro"/>
</dbReference>
<dbReference type="Pfam" id="PF00201">
    <property type="entry name" value="UDPGT"/>
    <property type="match status" value="1"/>
</dbReference>
<gene>
    <name evidence="2" type="ORF">M413DRAFT_269199</name>
</gene>
<dbReference type="CDD" id="cd03784">
    <property type="entry name" value="GT1_Gtf-like"/>
    <property type="match status" value="1"/>
</dbReference>
<dbReference type="Gene3D" id="3.40.50.2000">
    <property type="entry name" value="Glycogen Phosphorylase B"/>
    <property type="match status" value="2"/>
</dbReference>
<dbReference type="HOGENOM" id="CLU_001724_12_1_1"/>
<sequence>MPGPSIPYSHFLLVPLPAFGHTRPVCVLAARLVLEEENVVLTFFAPPHQFEQVRKDISNQLPDSLISSDVKEKALKRIRIVTTFKSTDNNVFNLSTPFFQSYPGAYETLYHGRPFTCATTGKVFDAMPPPVAVILDHCSLPQLQATRALSGTSVAIIAMIILPASYMICYFGPESQGGITDFGRTVDGQARVGASPDGPRNKPFGHTEGKIIKIAGLPDMYDYELFPQKLPFESPFAPVVRGGFQFFDQCDAALIASSYSYEGAALGQMKSHFKSRLPIYCVGPLLPSGYGRPSVVERSESNNLNSRVESDVQVFLNEMRDKYGKRSVVFISFGTIFWPMTPEYVDELIQVLIEKVVPFIFCNASPFAKLPEEIANNIKSSGLGFLTTWAPQQDVLNHSATGWFLTHGGNGGVTESLGSGVPLICWPFDGDQPTTSAHLSCTLKVAFELIEVRTGSNGLKPMLRNGLAAKGTREAVGRELREVIDACRGEAGSELTKNAQKLKWKFQKAWEDGGEAKRELNAFLKRYVLGMGRLD</sequence>